<gene>
    <name evidence="1" type="ORF">K1720_09875</name>
</gene>
<dbReference type="PANTHER" id="PTHR38597:SF1">
    <property type="entry name" value="BLL3834 PROTEIN"/>
    <property type="match status" value="1"/>
</dbReference>
<accession>A0A9E7SCF5</accession>
<protein>
    <submittedName>
        <fullName evidence="1">DUF763 domain-containing protein</fullName>
    </submittedName>
</protein>
<name>A0A9E7SCF5_9EURY</name>
<organism evidence="1 2">
    <name type="scientific">Thermococcus argininiproducens</name>
    <dbReference type="NCBI Taxonomy" id="2866384"/>
    <lineage>
        <taxon>Archaea</taxon>
        <taxon>Methanobacteriati</taxon>
        <taxon>Methanobacteriota</taxon>
        <taxon>Thermococci</taxon>
        <taxon>Thermococcales</taxon>
        <taxon>Thermococcaceae</taxon>
        <taxon>Thermococcus</taxon>
    </lineage>
</organism>
<reference evidence="1 2" key="1">
    <citation type="submission" date="2021-08" db="EMBL/GenBank/DDBJ databases">
        <title>Thermococcus onnuriiensis IOH2.</title>
        <authorList>
            <person name="Park Y.-J."/>
        </authorList>
    </citation>
    <scope>NUCLEOTIDE SEQUENCE [LARGE SCALE GENOMIC DNA]</scope>
    <source>
        <strain evidence="1 2">IOH2</strain>
    </source>
</reference>
<proteinExistence type="predicted"/>
<dbReference type="EMBL" id="CP080572">
    <property type="protein sequence ID" value="USG99784.1"/>
    <property type="molecule type" value="Genomic_DNA"/>
</dbReference>
<dbReference type="InterPro" id="IPR008482">
    <property type="entry name" value="DUF763"/>
</dbReference>
<dbReference type="KEGG" id="thei:K1720_09875"/>
<evidence type="ECO:0000313" key="1">
    <source>
        <dbReference type="EMBL" id="USG99784.1"/>
    </source>
</evidence>
<keyword evidence="2" id="KW-1185">Reference proteome</keyword>
<sequence>MTNSQLMRRGIAELPLHGGHVPRWLALRMKRLANIMIKLLIDEYGTQGVLERLADPIWFQALNNLIGMDWDSSGSTTVTAGILKEILSKEELGIKAAGGKGAKSRNTPHELEQISKVYDLNPNEYIRTSKLVAKVDSVALQNGYQLYHHVFFVDQEGRWAIVQQGMNPQVKLARRYHWFSEKIKSFTLEPHNGISGIQSNYALNTIAKEAKEYQKTLLDIISENPTKIEREIKSVEALTKGYAPLFYKPYEKRKVVPLFERYQSFGKLELNKRALELARELSVDNYDELLLIKGLGPSTLRALSLVLELIYDVHPSWKDPVTHPPDPFKFAYAVGGKDRVPFPIERGTYDELISFLEKLLDKGKNDREVVKQVTKISRKWKFPEKEKRPT</sequence>
<dbReference type="AlphaFoldDB" id="A0A9E7SCF5"/>
<evidence type="ECO:0000313" key="2">
    <source>
        <dbReference type="Proteomes" id="UP001056425"/>
    </source>
</evidence>
<dbReference type="Proteomes" id="UP001056425">
    <property type="component" value="Chromosome"/>
</dbReference>
<dbReference type="Pfam" id="PF05559">
    <property type="entry name" value="DUF763"/>
    <property type="match status" value="1"/>
</dbReference>
<dbReference type="PANTHER" id="PTHR38597">
    <property type="entry name" value="BLL3834 PROTEIN"/>
    <property type="match status" value="1"/>
</dbReference>